<dbReference type="SUPFAM" id="SSF53383">
    <property type="entry name" value="PLP-dependent transferases"/>
    <property type="match status" value="1"/>
</dbReference>
<dbReference type="InterPro" id="IPR049704">
    <property type="entry name" value="Aminotrans_3_PPA_site"/>
</dbReference>
<dbReference type="PIRSF" id="PIRSF000521">
    <property type="entry name" value="Transaminase_4ab_Lys_Orn"/>
    <property type="match status" value="1"/>
</dbReference>
<dbReference type="Gene3D" id="3.90.1150.10">
    <property type="entry name" value="Aspartate Aminotransferase, domain 1"/>
    <property type="match status" value="1"/>
</dbReference>
<evidence type="ECO:0000256" key="2">
    <source>
        <dbReference type="ARBA" id="ARBA00022576"/>
    </source>
</evidence>
<dbReference type="EMBL" id="LGFO01000009">
    <property type="protein sequence ID" value="KUK37130.1"/>
    <property type="molecule type" value="Genomic_DNA"/>
</dbReference>
<organism evidence="6 7">
    <name type="scientific">Thermacetogenium phaeum</name>
    <dbReference type="NCBI Taxonomy" id="85874"/>
    <lineage>
        <taxon>Bacteria</taxon>
        <taxon>Bacillati</taxon>
        <taxon>Bacillota</taxon>
        <taxon>Clostridia</taxon>
        <taxon>Thermoanaerobacterales</taxon>
        <taxon>Thermoanaerobacteraceae</taxon>
        <taxon>Thermacetogenium</taxon>
    </lineage>
</organism>
<dbReference type="PANTHER" id="PTHR43094">
    <property type="entry name" value="AMINOTRANSFERASE"/>
    <property type="match status" value="1"/>
</dbReference>
<evidence type="ECO:0000313" key="7">
    <source>
        <dbReference type="Proteomes" id="UP000053326"/>
    </source>
</evidence>
<reference evidence="7" key="1">
    <citation type="journal article" date="2015" name="MBio">
        <title>Genome-Resolved Metagenomic Analysis Reveals Roles for Candidate Phyla and Other Microbial Community Members in Biogeochemical Transformations in Oil Reservoirs.</title>
        <authorList>
            <person name="Hu P."/>
            <person name="Tom L."/>
            <person name="Singh A."/>
            <person name="Thomas B.C."/>
            <person name="Baker B.J."/>
            <person name="Piceno Y.M."/>
            <person name="Andersen G.L."/>
            <person name="Banfield J.F."/>
        </authorList>
    </citation>
    <scope>NUCLEOTIDE SEQUENCE [LARGE SCALE GENOMIC DNA]</scope>
</reference>
<dbReference type="CDD" id="cd00610">
    <property type="entry name" value="OAT_like"/>
    <property type="match status" value="1"/>
</dbReference>
<dbReference type="Proteomes" id="UP000053326">
    <property type="component" value="Unassembled WGS sequence"/>
</dbReference>
<name>A0A101FHG2_9THEO</name>
<gene>
    <name evidence="6" type="ORF">XD66_0163</name>
</gene>
<dbReference type="FunFam" id="3.40.640.10:FF:000014">
    <property type="entry name" value="Adenosylmethionine-8-amino-7-oxononanoate aminotransferase, probable"/>
    <property type="match status" value="1"/>
</dbReference>
<evidence type="ECO:0000256" key="1">
    <source>
        <dbReference type="ARBA" id="ARBA00008954"/>
    </source>
</evidence>
<keyword evidence="2 6" id="KW-0032">Aminotransferase</keyword>
<dbReference type="InterPro" id="IPR015424">
    <property type="entry name" value="PyrdxlP-dep_Trfase"/>
</dbReference>
<protein>
    <submittedName>
        <fullName evidence="6">Aminotransferase</fullName>
    </submittedName>
</protein>
<proteinExistence type="inferred from homology"/>
<dbReference type="InterPro" id="IPR005814">
    <property type="entry name" value="Aminotrans_3"/>
</dbReference>
<dbReference type="AlphaFoldDB" id="A0A101FHG2"/>
<keyword evidence="3 6" id="KW-0808">Transferase</keyword>
<dbReference type="GO" id="GO:0030170">
    <property type="term" value="F:pyridoxal phosphate binding"/>
    <property type="evidence" value="ECO:0007669"/>
    <property type="project" value="InterPro"/>
</dbReference>
<dbReference type="GO" id="GO:0008483">
    <property type="term" value="F:transaminase activity"/>
    <property type="evidence" value="ECO:0007669"/>
    <property type="project" value="UniProtKB-KW"/>
</dbReference>
<dbReference type="Gene3D" id="3.40.640.10">
    <property type="entry name" value="Type I PLP-dependent aspartate aminotransferase-like (Major domain)"/>
    <property type="match status" value="1"/>
</dbReference>
<dbReference type="InterPro" id="IPR015422">
    <property type="entry name" value="PyrdxlP-dep_Trfase_small"/>
</dbReference>
<dbReference type="InterPro" id="IPR015421">
    <property type="entry name" value="PyrdxlP-dep_Trfase_major"/>
</dbReference>
<accession>A0A101FHG2</accession>
<comment type="similarity">
    <text evidence="1 5">Belongs to the class-III pyridoxal-phosphate-dependent aminotransferase family.</text>
</comment>
<evidence type="ECO:0000256" key="5">
    <source>
        <dbReference type="RuleBase" id="RU003560"/>
    </source>
</evidence>
<dbReference type="PROSITE" id="PS00600">
    <property type="entry name" value="AA_TRANSFER_CLASS_3"/>
    <property type="match status" value="1"/>
</dbReference>
<sequence>MKTYDAVEVEALKKADVEHFLHPTSSITRLMERGPKIMAAGKGCKLYDVEGREYIDGTAGLWLSALGHGNAELAEAAREQILTLEYWTAFNEYSTVPTVKLAEKVASMVPIENAHVFLTSGGSETNDTVFKLVRYYFHNKGYKSKEIIISRQRAYHGTTYGALSATKLPNFHEGFEPLLPGFDYVAVPYCYLCPFGKEYPGCGLECALDLERKIQELGPDNVAAFVAEPIMGTGGVFVPPAGYFEKIREICDRYEVLYVDDEVICGFGRTGKLFGILHWEATPDIICLAKAITSGYVPLGAAVVSEKIFDVLKQKGTFPHGYTYSGHPVACAVALKNIEIIERERLWENAARMGGRLLNGIKERNLEAVGEVRGLGLMVGIDLVKDRATKEKFPTPLGARVIEIAYENGLVCRCLAGDIIQLSPPMIITAEEVDRIVEIVCDAIEKAYQEYTG</sequence>
<evidence type="ECO:0000313" key="6">
    <source>
        <dbReference type="EMBL" id="KUK37130.1"/>
    </source>
</evidence>
<comment type="caution">
    <text evidence="6">The sequence shown here is derived from an EMBL/GenBank/DDBJ whole genome shotgun (WGS) entry which is preliminary data.</text>
</comment>
<dbReference type="PANTHER" id="PTHR43094:SF1">
    <property type="entry name" value="AMINOTRANSFERASE CLASS-III"/>
    <property type="match status" value="1"/>
</dbReference>
<evidence type="ECO:0000256" key="4">
    <source>
        <dbReference type="ARBA" id="ARBA00022898"/>
    </source>
</evidence>
<dbReference type="OMA" id="REGLNQH"/>
<evidence type="ECO:0000256" key="3">
    <source>
        <dbReference type="ARBA" id="ARBA00022679"/>
    </source>
</evidence>
<dbReference type="Pfam" id="PF00202">
    <property type="entry name" value="Aminotran_3"/>
    <property type="match status" value="1"/>
</dbReference>
<keyword evidence="4 5" id="KW-0663">Pyridoxal phosphate</keyword>